<dbReference type="Pfam" id="PF12697">
    <property type="entry name" value="Abhydrolase_6"/>
    <property type="match status" value="1"/>
</dbReference>
<reference evidence="2" key="1">
    <citation type="submission" date="2019-07" db="EMBL/GenBank/DDBJ databases">
        <authorList>
            <person name="Palmer J.M."/>
        </authorList>
    </citation>
    <scope>NUCLEOTIDE SEQUENCE</scope>
    <source>
        <strain evidence="2">PC9</strain>
    </source>
</reference>
<gene>
    <name evidence="2" type="ORF">PC9H_003252</name>
</gene>
<evidence type="ECO:0000313" key="2">
    <source>
        <dbReference type="EMBL" id="KAF7436419.1"/>
    </source>
</evidence>
<accession>A0A8H7A0J0</accession>
<dbReference type="EMBL" id="JACETU010000002">
    <property type="protein sequence ID" value="KAF7436419.1"/>
    <property type="molecule type" value="Genomic_DNA"/>
</dbReference>
<dbReference type="InterPro" id="IPR000073">
    <property type="entry name" value="AB_hydrolase_1"/>
</dbReference>
<dbReference type="VEuPathDB" id="FungiDB:PC9H_003252"/>
<organism evidence="2 3">
    <name type="scientific">Pleurotus ostreatus</name>
    <name type="common">Oyster mushroom</name>
    <name type="synonym">White-rot fungus</name>
    <dbReference type="NCBI Taxonomy" id="5322"/>
    <lineage>
        <taxon>Eukaryota</taxon>
        <taxon>Fungi</taxon>
        <taxon>Dikarya</taxon>
        <taxon>Basidiomycota</taxon>
        <taxon>Agaricomycotina</taxon>
        <taxon>Agaricomycetes</taxon>
        <taxon>Agaricomycetidae</taxon>
        <taxon>Agaricales</taxon>
        <taxon>Pleurotineae</taxon>
        <taxon>Pleurotaceae</taxon>
        <taxon>Pleurotus</taxon>
    </lineage>
</organism>
<dbReference type="AlphaFoldDB" id="A0A8H7A0J0"/>
<evidence type="ECO:0000313" key="3">
    <source>
        <dbReference type="Proteomes" id="UP000623687"/>
    </source>
</evidence>
<dbReference type="PANTHER" id="PTHR43194">
    <property type="entry name" value="HYDROLASE ALPHA/BETA FOLD FAMILY"/>
    <property type="match status" value="1"/>
</dbReference>
<dbReference type="InterPro" id="IPR050228">
    <property type="entry name" value="Carboxylesterase_BioH"/>
</dbReference>
<dbReference type="GeneID" id="59373070"/>
<evidence type="ECO:0000259" key="1">
    <source>
        <dbReference type="Pfam" id="PF12697"/>
    </source>
</evidence>
<proteinExistence type="predicted"/>
<dbReference type="RefSeq" id="XP_036634318.1">
    <property type="nucleotide sequence ID" value="XM_036772845.1"/>
</dbReference>
<protein>
    <recommendedName>
        <fullName evidence="1">AB hydrolase-1 domain-containing protein</fullName>
    </recommendedName>
</protein>
<sequence>MCNLDVQSFVFAGAISSVVRPVLPPTNASLSLHITAKRYRDTKTQKRQRNVPSPGESEGLTLLFLHCVGAHKEQWEPTIQAIFERASNIREAWAFDWQNHGDAAVLNKNALSERKDDDGAVTVYDWAAAISAFVRSDHVKGHNIIPIGHSAGAATAVLTTKYLPLQPKPYPAIILVEPSVVAKELFEATIDDRMEQMEFVVRMTMTRRDHWASKDEAFAWLSKRYPWSTWDTRVVKLLADHGLEQHEDGARLKCHRKHEAVSYTQVEGHFEAAALLATISKTIPIHLVWGENEDIIPEIIRNSLSDASAGRSVTSTRVVEEAGHMIVQEKPDALANAICEVLHDYIMPCPVQTKL</sequence>
<keyword evidence="3" id="KW-1185">Reference proteome</keyword>
<name>A0A8H7A0J0_PLEOS</name>
<dbReference type="PANTHER" id="PTHR43194:SF2">
    <property type="entry name" value="PEROXISOMAL MEMBRANE PROTEIN LPX1"/>
    <property type="match status" value="1"/>
</dbReference>
<feature type="domain" description="AB hydrolase-1" evidence="1">
    <location>
        <begin position="62"/>
        <end position="337"/>
    </location>
</feature>
<comment type="caution">
    <text evidence="2">The sequence shown here is derived from an EMBL/GenBank/DDBJ whole genome shotgun (WGS) entry which is preliminary data.</text>
</comment>
<dbReference type="SUPFAM" id="SSF53474">
    <property type="entry name" value="alpha/beta-Hydrolases"/>
    <property type="match status" value="1"/>
</dbReference>
<dbReference type="InterPro" id="IPR029058">
    <property type="entry name" value="AB_hydrolase_fold"/>
</dbReference>
<dbReference type="OrthoDB" id="94039at2759"/>
<dbReference type="Proteomes" id="UP000623687">
    <property type="component" value="Unassembled WGS sequence"/>
</dbReference>
<dbReference type="Gene3D" id="3.40.50.1820">
    <property type="entry name" value="alpha/beta hydrolase"/>
    <property type="match status" value="1"/>
</dbReference>